<evidence type="ECO:0000313" key="3">
    <source>
        <dbReference type="Proteomes" id="UP000886890"/>
    </source>
</evidence>
<dbReference type="GO" id="GO:0003723">
    <property type="term" value="F:RNA binding"/>
    <property type="evidence" value="ECO:0007669"/>
    <property type="project" value="InterPro"/>
</dbReference>
<dbReference type="AlphaFoldDB" id="A0A9D2BJA9"/>
<reference evidence="2" key="1">
    <citation type="journal article" date="2021" name="PeerJ">
        <title>Extensive microbial diversity within the chicken gut microbiome revealed by metagenomics and culture.</title>
        <authorList>
            <person name="Gilroy R."/>
            <person name="Ravi A."/>
            <person name="Getino M."/>
            <person name="Pursley I."/>
            <person name="Horton D.L."/>
            <person name="Alikhan N.F."/>
            <person name="Baker D."/>
            <person name="Gharbi K."/>
            <person name="Hall N."/>
            <person name="Watson M."/>
            <person name="Adriaenssens E.M."/>
            <person name="Foster-Nyarko E."/>
            <person name="Jarju S."/>
            <person name="Secka A."/>
            <person name="Antonio M."/>
            <person name="Oren A."/>
            <person name="Chaudhuri R.R."/>
            <person name="La Ragione R."/>
            <person name="Hildebrand F."/>
            <person name="Pallen M.J."/>
        </authorList>
    </citation>
    <scope>NUCLEOTIDE SEQUENCE</scope>
    <source>
        <strain evidence="2">CHK183-1962</strain>
    </source>
</reference>
<dbReference type="InterPro" id="IPR005561">
    <property type="entry name" value="ANTAR"/>
</dbReference>
<dbReference type="InterPro" id="IPR036388">
    <property type="entry name" value="WH-like_DNA-bd_sf"/>
</dbReference>
<gene>
    <name evidence="2" type="ORF">H9734_11400</name>
</gene>
<dbReference type="Proteomes" id="UP000886890">
    <property type="component" value="Unassembled WGS sequence"/>
</dbReference>
<evidence type="ECO:0000313" key="2">
    <source>
        <dbReference type="EMBL" id="HIX78178.1"/>
    </source>
</evidence>
<proteinExistence type="predicted"/>
<dbReference type="EMBL" id="DXEK01000186">
    <property type="protein sequence ID" value="HIX78178.1"/>
    <property type="molecule type" value="Genomic_DNA"/>
</dbReference>
<dbReference type="Pfam" id="PF03861">
    <property type="entry name" value="ANTAR"/>
    <property type="match status" value="1"/>
</dbReference>
<dbReference type="SMART" id="SM01012">
    <property type="entry name" value="ANTAR"/>
    <property type="match status" value="1"/>
</dbReference>
<dbReference type="SUPFAM" id="SSF52172">
    <property type="entry name" value="CheY-like"/>
    <property type="match status" value="1"/>
</dbReference>
<evidence type="ECO:0000259" key="1">
    <source>
        <dbReference type="PROSITE" id="PS50921"/>
    </source>
</evidence>
<feature type="domain" description="ANTAR" evidence="1">
    <location>
        <begin position="113"/>
        <end position="174"/>
    </location>
</feature>
<dbReference type="PROSITE" id="PS50921">
    <property type="entry name" value="ANTAR"/>
    <property type="match status" value="1"/>
</dbReference>
<dbReference type="InterPro" id="IPR011006">
    <property type="entry name" value="CheY-like_superfamily"/>
</dbReference>
<comment type="caution">
    <text evidence="2">The sequence shown here is derived from an EMBL/GenBank/DDBJ whole genome shotgun (WGS) entry which is preliminary data.</text>
</comment>
<organism evidence="2 3">
    <name type="scientific">Candidatus Fusicatenibacter merdavium</name>
    <dbReference type="NCBI Taxonomy" id="2838600"/>
    <lineage>
        <taxon>Bacteria</taxon>
        <taxon>Bacillati</taxon>
        <taxon>Bacillota</taxon>
        <taxon>Clostridia</taxon>
        <taxon>Lachnospirales</taxon>
        <taxon>Lachnospiraceae</taxon>
        <taxon>Fusicatenibacter</taxon>
    </lineage>
</organism>
<accession>A0A9D2BJA9</accession>
<reference evidence="2" key="2">
    <citation type="submission" date="2021-04" db="EMBL/GenBank/DDBJ databases">
        <authorList>
            <person name="Gilroy R."/>
        </authorList>
    </citation>
    <scope>NUCLEOTIDE SEQUENCE</scope>
    <source>
        <strain evidence="2">CHK183-1962</strain>
    </source>
</reference>
<sequence>MSSILVAFPKQEDGKRIERLLTGYGFSVDHICTTAAQALSEMNLLDGGVIICGYKLPDMFFLELQECMPPTFEMLLIASERILGQMDSSGVVALSMPLRACDLAETLQMMLHPKKRKKTPDRKKRDPKEQQIIDSAKNLLMERNHLTESEAHRYLQKCSMDSGTNLVETAQMVLTLMDFERN</sequence>
<dbReference type="Gene3D" id="1.10.10.10">
    <property type="entry name" value="Winged helix-like DNA-binding domain superfamily/Winged helix DNA-binding domain"/>
    <property type="match status" value="1"/>
</dbReference>
<protein>
    <submittedName>
        <fullName evidence="2">ANTAR domain-containing protein</fullName>
    </submittedName>
</protein>
<name>A0A9D2BJA9_9FIRM</name>